<proteinExistence type="predicted"/>
<dbReference type="EMBL" id="JAYKXN010000003">
    <property type="protein sequence ID" value="KAK7301203.1"/>
    <property type="molecule type" value="Genomic_DNA"/>
</dbReference>
<comment type="caution">
    <text evidence="1">The sequence shown here is derived from an EMBL/GenBank/DDBJ whole genome shotgun (WGS) entry which is preliminary data.</text>
</comment>
<organism evidence="1 2">
    <name type="scientific">Clitoria ternatea</name>
    <name type="common">Butterfly pea</name>
    <dbReference type="NCBI Taxonomy" id="43366"/>
    <lineage>
        <taxon>Eukaryota</taxon>
        <taxon>Viridiplantae</taxon>
        <taxon>Streptophyta</taxon>
        <taxon>Embryophyta</taxon>
        <taxon>Tracheophyta</taxon>
        <taxon>Spermatophyta</taxon>
        <taxon>Magnoliopsida</taxon>
        <taxon>eudicotyledons</taxon>
        <taxon>Gunneridae</taxon>
        <taxon>Pentapetalae</taxon>
        <taxon>rosids</taxon>
        <taxon>fabids</taxon>
        <taxon>Fabales</taxon>
        <taxon>Fabaceae</taxon>
        <taxon>Papilionoideae</taxon>
        <taxon>50 kb inversion clade</taxon>
        <taxon>NPAAA clade</taxon>
        <taxon>indigoferoid/millettioid clade</taxon>
        <taxon>Phaseoleae</taxon>
        <taxon>Clitoria</taxon>
    </lineage>
</organism>
<evidence type="ECO:0000313" key="1">
    <source>
        <dbReference type="EMBL" id="KAK7301203.1"/>
    </source>
</evidence>
<name>A0AAN9PKB2_CLITE</name>
<protein>
    <submittedName>
        <fullName evidence="1">Uncharacterized protein</fullName>
    </submittedName>
</protein>
<dbReference type="Proteomes" id="UP001359559">
    <property type="component" value="Unassembled WGS sequence"/>
</dbReference>
<sequence length="111" mass="12088">MSLVDILLGAISPKMKKCTLTHPNTHKQDSVRSSCDLCSKQPTTTPPSLCFSLLSLLPSSSSSPPPQNKQGGFNLHNWSQILLMIYSPINLNDAGINSSYISVQVLTIIYL</sequence>
<dbReference type="AlphaFoldDB" id="A0AAN9PKB2"/>
<accession>A0AAN9PKB2</accession>
<keyword evidence="2" id="KW-1185">Reference proteome</keyword>
<gene>
    <name evidence="1" type="ORF">RJT34_12064</name>
</gene>
<evidence type="ECO:0000313" key="2">
    <source>
        <dbReference type="Proteomes" id="UP001359559"/>
    </source>
</evidence>
<reference evidence="1 2" key="1">
    <citation type="submission" date="2024-01" db="EMBL/GenBank/DDBJ databases">
        <title>The genomes of 5 underutilized Papilionoideae crops provide insights into root nodulation and disease resistance.</title>
        <authorList>
            <person name="Yuan L."/>
        </authorList>
    </citation>
    <scope>NUCLEOTIDE SEQUENCE [LARGE SCALE GENOMIC DNA]</scope>
    <source>
        <strain evidence="1">LY-2023</strain>
        <tissue evidence="1">Leaf</tissue>
    </source>
</reference>